<evidence type="ECO:0000259" key="1">
    <source>
        <dbReference type="SMART" id="SM00065"/>
    </source>
</evidence>
<dbReference type="RefSeq" id="WP_379878378.1">
    <property type="nucleotide sequence ID" value="NZ_JBHUIP010000016.1"/>
</dbReference>
<dbReference type="SMART" id="SM00065">
    <property type="entry name" value="GAF"/>
    <property type="match status" value="1"/>
</dbReference>
<dbReference type="SUPFAM" id="SSF50475">
    <property type="entry name" value="FMN-binding split barrel"/>
    <property type="match status" value="1"/>
</dbReference>
<reference evidence="3" key="1">
    <citation type="journal article" date="2019" name="Int. J. Syst. Evol. Microbiol.">
        <title>The Global Catalogue of Microorganisms (GCM) 10K type strain sequencing project: providing services to taxonomists for standard genome sequencing and annotation.</title>
        <authorList>
            <consortium name="The Broad Institute Genomics Platform"/>
            <consortium name="The Broad Institute Genome Sequencing Center for Infectious Disease"/>
            <person name="Wu L."/>
            <person name="Ma J."/>
        </authorList>
    </citation>
    <scope>NUCLEOTIDE SEQUENCE [LARGE SCALE GENOMIC DNA]</scope>
    <source>
        <strain evidence="3">CGMCC 1.19062</strain>
    </source>
</reference>
<dbReference type="Proteomes" id="UP001597295">
    <property type="component" value="Unassembled WGS sequence"/>
</dbReference>
<dbReference type="SUPFAM" id="SSF55781">
    <property type="entry name" value="GAF domain-like"/>
    <property type="match status" value="1"/>
</dbReference>
<dbReference type="Pfam" id="PF01590">
    <property type="entry name" value="GAF"/>
    <property type="match status" value="1"/>
</dbReference>
<evidence type="ECO:0000313" key="3">
    <source>
        <dbReference type="Proteomes" id="UP001597295"/>
    </source>
</evidence>
<dbReference type="EMBL" id="JBHUIP010000016">
    <property type="protein sequence ID" value="MFD2265206.1"/>
    <property type="molecule type" value="Genomic_DNA"/>
</dbReference>
<feature type="domain" description="GAF" evidence="1">
    <location>
        <begin position="164"/>
        <end position="321"/>
    </location>
</feature>
<sequence>MSLTLRDLRPCFEGVIPSIIATVDADGMPNVSYLSQVFFVDERHVALSNQYFTKTLANIRRTGKATVVVVDGRTGGQHELDVSFRRSETTGELFDRMDAHLRALYFGSDLGKVMVLRSADIYEVTAVRSVFAPPATLGFPDPAPQPGRLELAASLAMTVAQEPDFDRQMDRVLDGLTRCFGFPHVMVLVTDEATRSLTTLASRGYEHVGVGAQVPCGQGAIGIAAQASQAVRICDMSRGRRYVSAVVGVPEEQGRVIPLPDIHEPNSLLAVPMIWQGQMRGVIFSESSQRFGFTHEDEAAVTLIASQLAAGLAALAEDELPEQPTTPELPVEKGEQGSFTLRYFDYDDSVFIDDAYVIKGLPGRLLYHFLCCHRDSGRRDFTNREIRLHADLKLPDLKDNLETRLILLRRRLEERDAPVRLERPGRGLIRLDLRGSPRIERVKDRP</sequence>
<dbReference type="InterPro" id="IPR003018">
    <property type="entry name" value="GAF"/>
</dbReference>
<name>A0ABW5E0M6_9PROT</name>
<protein>
    <submittedName>
        <fullName evidence="2">GAF domain-containing protein</fullName>
    </submittedName>
</protein>
<dbReference type="PANTHER" id="PTHR40660">
    <property type="entry name" value="5'-PHOSPHATE OXIDASE PUTATIVE DOMAIN-CONTAINING PROTEIN-RELATED"/>
    <property type="match status" value="1"/>
</dbReference>
<evidence type="ECO:0000313" key="2">
    <source>
        <dbReference type="EMBL" id="MFD2265206.1"/>
    </source>
</evidence>
<dbReference type="Pfam" id="PF01243">
    <property type="entry name" value="PNPOx_N"/>
    <property type="match status" value="1"/>
</dbReference>
<accession>A0ABW5E0M6</accession>
<comment type="caution">
    <text evidence="2">The sequence shown here is derived from an EMBL/GenBank/DDBJ whole genome shotgun (WGS) entry which is preliminary data.</text>
</comment>
<keyword evidence="3" id="KW-1185">Reference proteome</keyword>
<gene>
    <name evidence="2" type="ORF">ACFSM5_20050</name>
</gene>
<dbReference type="InterPro" id="IPR029016">
    <property type="entry name" value="GAF-like_dom_sf"/>
</dbReference>
<proteinExistence type="predicted"/>
<dbReference type="Gene3D" id="2.30.110.10">
    <property type="entry name" value="Electron Transport, Fmn-binding Protein, Chain A"/>
    <property type="match status" value="1"/>
</dbReference>
<dbReference type="InterPro" id="IPR011576">
    <property type="entry name" value="Pyridox_Oxase_N"/>
</dbReference>
<dbReference type="InterPro" id="IPR012349">
    <property type="entry name" value="Split_barrel_FMN-bd"/>
</dbReference>
<organism evidence="2 3">
    <name type="scientific">Lacibacterium aquatile</name>
    <dbReference type="NCBI Taxonomy" id="1168082"/>
    <lineage>
        <taxon>Bacteria</taxon>
        <taxon>Pseudomonadati</taxon>
        <taxon>Pseudomonadota</taxon>
        <taxon>Alphaproteobacteria</taxon>
        <taxon>Rhodospirillales</taxon>
        <taxon>Rhodospirillaceae</taxon>
    </lineage>
</organism>
<dbReference type="PANTHER" id="PTHR40660:SF1">
    <property type="entry name" value="5'-PHOSPHATE OXIDASE PUTATIVE DOMAIN-CONTAINING PROTEIN-RELATED"/>
    <property type="match status" value="1"/>
</dbReference>
<dbReference type="Gene3D" id="3.30.450.40">
    <property type="match status" value="1"/>
</dbReference>